<reference evidence="1 2" key="1">
    <citation type="submission" date="2015-07" db="EMBL/GenBank/DDBJ databases">
        <title>Draft genome of Bellilinea caldifistulae DSM 17877.</title>
        <authorList>
            <person name="Hemp J."/>
            <person name="Ward L.M."/>
            <person name="Pace L.A."/>
            <person name="Fischer W.W."/>
        </authorList>
    </citation>
    <scope>NUCLEOTIDE SEQUENCE [LARGE SCALE GENOMIC DNA]</scope>
    <source>
        <strain evidence="1 2">GOMI-1</strain>
    </source>
</reference>
<dbReference type="Proteomes" id="UP000050514">
    <property type="component" value="Unassembled WGS sequence"/>
</dbReference>
<dbReference type="RefSeq" id="WP_061919562.1">
    <property type="nucleotide sequence ID" value="NZ_DF967971.1"/>
</dbReference>
<dbReference type="OrthoDB" id="3078397at2"/>
<protein>
    <submittedName>
        <fullName evidence="1">Uncharacterized protein</fullName>
    </submittedName>
</protein>
<gene>
    <name evidence="1" type="ORF">AC812_07210</name>
</gene>
<accession>A0A0N8GMW4</accession>
<proteinExistence type="predicted"/>
<keyword evidence="2" id="KW-1185">Reference proteome</keyword>
<organism evidence="1 2">
    <name type="scientific">Bellilinea caldifistulae</name>
    <dbReference type="NCBI Taxonomy" id="360411"/>
    <lineage>
        <taxon>Bacteria</taxon>
        <taxon>Bacillati</taxon>
        <taxon>Chloroflexota</taxon>
        <taxon>Anaerolineae</taxon>
        <taxon>Anaerolineales</taxon>
        <taxon>Anaerolineaceae</taxon>
        <taxon>Bellilinea</taxon>
    </lineage>
</organism>
<evidence type="ECO:0000313" key="1">
    <source>
        <dbReference type="EMBL" id="KPL76426.1"/>
    </source>
</evidence>
<sequence length="150" mass="17761">MLLQIWNKTFYQYRKFDGQHFAEIERLINDHCLMLIAFRQRSIEGFDQEQEDEGKVKHVFKAFEEVLGPVGAAKFLHLLAPLFFPLLDRVIAEAYNLPLVKIGTNADKYRRFMRIVKEQIKTLGGEQTISRNPLKAIDEYNYCKYTKEWI</sequence>
<name>A0A0N8GMW4_9CHLR</name>
<comment type="caution">
    <text evidence="1">The sequence shown here is derived from an EMBL/GenBank/DDBJ whole genome shotgun (WGS) entry which is preliminary data.</text>
</comment>
<dbReference type="EMBL" id="LGHJ01000012">
    <property type="protein sequence ID" value="KPL76426.1"/>
    <property type="molecule type" value="Genomic_DNA"/>
</dbReference>
<dbReference type="AlphaFoldDB" id="A0A0N8GMW4"/>
<evidence type="ECO:0000313" key="2">
    <source>
        <dbReference type="Proteomes" id="UP000050514"/>
    </source>
</evidence>